<reference evidence="5" key="1">
    <citation type="submission" date="2015-05" db="EMBL/GenBank/DDBJ databases">
        <authorList>
            <person name="Fogelqvist Johan"/>
        </authorList>
    </citation>
    <scope>NUCLEOTIDE SEQUENCE [LARGE SCALE GENOMIC DNA]</scope>
</reference>
<keyword evidence="1" id="KW-0521">NADP</keyword>
<dbReference type="PANTHER" id="PTHR47706:SF9">
    <property type="entry name" value="NMRA-LIKE DOMAIN-CONTAINING PROTEIN-RELATED"/>
    <property type="match status" value="1"/>
</dbReference>
<dbReference type="InterPro" id="IPR051609">
    <property type="entry name" value="NmrA/Isoflavone_reductase-like"/>
</dbReference>
<proteinExistence type="predicted"/>
<dbReference type="SUPFAM" id="SSF51735">
    <property type="entry name" value="NAD(P)-binding Rossmann-fold domains"/>
    <property type="match status" value="1"/>
</dbReference>
<accession>A0A0G4NLV5</accession>
<protein>
    <recommendedName>
        <fullName evidence="3">NmrA-like domain-containing protein</fullName>
    </recommendedName>
</protein>
<dbReference type="InterPro" id="IPR008030">
    <property type="entry name" value="NmrA-like"/>
</dbReference>
<sequence length="419" mass="45448">MRNLASLEASLTLTAPKQAISIPPPPEAKKCLLGPTTEIPCIPSFKAMPRLLSYWISIGADFALSLPSPVTTSTQLACEKSAVDAVRRPFRRLLNHSITGVPSASPLTPVPLSHHGRSIAGITGLLGQRLARAALDRGLAVRGLGRSPDKLDPTIAASLEAFVQMASHEDIPALDKAVAGVDSIINAYSPIDVLSLDGSLLLLRAAERAGIKVFIACSWNYDWTRMKYGALEHYDTCIAFEHQAALTSTIRPVYLFTGIFSSYMLSPFAPGAAVVGPEKTVFRYWGDDGLKTKHPWVTQDDAAVYTIDVLLHGKGVQDAQGGFFHIPSGRSTIAEIAEAYGRVSGKPYEVEKADSLDELRQQVDESRKRLGRGRAWDYASLAMQLESNSGIFEMADEQLYDVNKVKTATTLDDALRPIV</sequence>
<name>A0A0G4NLV5_VERLO</name>
<dbReference type="Gene3D" id="3.40.50.720">
    <property type="entry name" value="NAD(P)-binding Rossmann-like Domain"/>
    <property type="match status" value="1"/>
</dbReference>
<gene>
    <name evidence="4" type="ORF">BN1723_007542</name>
</gene>
<organism evidence="4 5">
    <name type="scientific">Verticillium longisporum</name>
    <name type="common">Verticillium dahliae var. longisporum</name>
    <dbReference type="NCBI Taxonomy" id="100787"/>
    <lineage>
        <taxon>Eukaryota</taxon>
        <taxon>Fungi</taxon>
        <taxon>Dikarya</taxon>
        <taxon>Ascomycota</taxon>
        <taxon>Pezizomycotina</taxon>
        <taxon>Sordariomycetes</taxon>
        <taxon>Hypocreomycetidae</taxon>
        <taxon>Glomerellales</taxon>
        <taxon>Plectosphaerellaceae</taxon>
        <taxon>Verticillium</taxon>
    </lineage>
</organism>
<dbReference type="PANTHER" id="PTHR47706">
    <property type="entry name" value="NMRA-LIKE FAMILY PROTEIN"/>
    <property type="match status" value="1"/>
</dbReference>
<evidence type="ECO:0000313" key="4">
    <source>
        <dbReference type="EMBL" id="CRK47445.1"/>
    </source>
</evidence>
<feature type="domain" description="NmrA-like" evidence="3">
    <location>
        <begin position="119"/>
        <end position="354"/>
    </location>
</feature>
<dbReference type="InterPro" id="IPR036291">
    <property type="entry name" value="NAD(P)-bd_dom_sf"/>
</dbReference>
<dbReference type="Pfam" id="PF05368">
    <property type="entry name" value="NmrA"/>
    <property type="match status" value="1"/>
</dbReference>
<evidence type="ECO:0000313" key="5">
    <source>
        <dbReference type="Proteomes" id="UP000045706"/>
    </source>
</evidence>
<evidence type="ECO:0000256" key="1">
    <source>
        <dbReference type="ARBA" id="ARBA00022857"/>
    </source>
</evidence>
<keyword evidence="2" id="KW-0560">Oxidoreductase</keyword>
<dbReference type="EMBL" id="CVQI01036606">
    <property type="protein sequence ID" value="CRK47445.1"/>
    <property type="molecule type" value="Genomic_DNA"/>
</dbReference>
<evidence type="ECO:0000256" key="2">
    <source>
        <dbReference type="ARBA" id="ARBA00023002"/>
    </source>
</evidence>
<dbReference type="GO" id="GO:0016491">
    <property type="term" value="F:oxidoreductase activity"/>
    <property type="evidence" value="ECO:0007669"/>
    <property type="project" value="UniProtKB-KW"/>
</dbReference>
<evidence type="ECO:0000259" key="3">
    <source>
        <dbReference type="Pfam" id="PF05368"/>
    </source>
</evidence>
<dbReference type="AlphaFoldDB" id="A0A0G4NLV5"/>
<dbReference type="Proteomes" id="UP000045706">
    <property type="component" value="Unassembled WGS sequence"/>
</dbReference>